<sequence>MYAFWLSCAILTITSICLGSWLFASIYFLELSSSHTELHDFHLNLFWWVSAEILTSLLVIIFWSHLHCRLAQKKIEQRIPLWIVLNVVELYVTFGCFLFPSITEYRSYHHKGFKSSDVPNTSITQDGVTYQQKTLLKSVAHFYFGVLLMKTVMLGGLVLSLFEHRHRAKQIDVFLNELNLGEKRGKLKRDSFIL</sequence>
<accession>A0A8J2PDA4</accession>
<evidence type="ECO:0000313" key="2">
    <source>
        <dbReference type="EMBL" id="CAG7732816.1"/>
    </source>
</evidence>
<feature type="transmembrane region" description="Helical" evidence="1">
    <location>
        <begin position="79"/>
        <end position="102"/>
    </location>
</feature>
<keyword evidence="1" id="KW-1133">Transmembrane helix</keyword>
<proteinExistence type="predicted"/>
<keyword evidence="1" id="KW-0812">Transmembrane</keyword>
<reference evidence="2" key="1">
    <citation type="submission" date="2021-06" db="EMBL/GenBank/DDBJ databases">
        <authorList>
            <person name="Hodson N. C."/>
            <person name="Mongue J. A."/>
            <person name="Jaron S. K."/>
        </authorList>
    </citation>
    <scope>NUCLEOTIDE SEQUENCE</scope>
</reference>
<dbReference type="AlphaFoldDB" id="A0A8J2PDA4"/>
<evidence type="ECO:0000313" key="3">
    <source>
        <dbReference type="Proteomes" id="UP000708208"/>
    </source>
</evidence>
<keyword evidence="1" id="KW-0472">Membrane</keyword>
<organism evidence="2 3">
    <name type="scientific">Allacma fusca</name>
    <dbReference type="NCBI Taxonomy" id="39272"/>
    <lineage>
        <taxon>Eukaryota</taxon>
        <taxon>Metazoa</taxon>
        <taxon>Ecdysozoa</taxon>
        <taxon>Arthropoda</taxon>
        <taxon>Hexapoda</taxon>
        <taxon>Collembola</taxon>
        <taxon>Symphypleona</taxon>
        <taxon>Sminthuridae</taxon>
        <taxon>Allacma</taxon>
    </lineage>
</organism>
<feature type="transmembrane region" description="Helical" evidence="1">
    <location>
        <begin position="45"/>
        <end position="67"/>
    </location>
</feature>
<feature type="transmembrane region" description="Helical" evidence="1">
    <location>
        <begin position="142"/>
        <end position="162"/>
    </location>
</feature>
<comment type="caution">
    <text evidence="2">The sequence shown here is derived from an EMBL/GenBank/DDBJ whole genome shotgun (WGS) entry which is preliminary data.</text>
</comment>
<protein>
    <submittedName>
        <fullName evidence="2">Uncharacterized protein</fullName>
    </submittedName>
</protein>
<gene>
    <name evidence="2" type="ORF">AFUS01_LOCUS21302</name>
</gene>
<evidence type="ECO:0000256" key="1">
    <source>
        <dbReference type="SAM" id="Phobius"/>
    </source>
</evidence>
<dbReference type="Proteomes" id="UP000708208">
    <property type="component" value="Unassembled WGS sequence"/>
</dbReference>
<dbReference type="EMBL" id="CAJVCH010237863">
    <property type="protein sequence ID" value="CAG7732816.1"/>
    <property type="molecule type" value="Genomic_DNA"/>
</dbReference>
<name>A0A8J2PDA4_9HEXA</name>
<keyword evidence="3" id="KW-1185">Reference proteome</keyword>